<dbReference type="AlphaFoldDB" id="A0A955IW96"/>
<reference evidence="1" key="1">
    <citation type="submission" date="2020-04" db="EMBL/GenBank/DDBJ databases">
        <authorList>
            <person name="Zhang T."/>
        </authorList>
    </citation>
    <scope>NUCLEOTIDE SEQUENCE</scope>
    <source>
        <strain evidence="1">HKST-UBA80</strain>
    </source>
</reference>
<sequence>MGKFMVNTLITKSLTSTLLTVSILALVVVGVASNYYEQISIDKSKLPSKVEDSTGFQRWITNLKNKGVEIEADNFRFVEENEIYNTKWMRVYSADNPETESKFKQIVSEYQERSKIAFSPSNRQFVDYRQELRNSELEPEISFDPNEIRYFGQRDDKILEARVVDCSIGSNCYFDRAFFLPDSNDVFVVTELSRNILDTDINNPPCDLEKECEYVFKVHVIDLINNSRTIYKSQPFLAVFNKLQPEL</sequence>
<dbReference type="Proteomes" id="UP000714817">
    <property type="component" value="Unassembled WGS sequence"/>
</dbReference>
<proteinExistence type="predicted"/>
<comment type="caution">
    <text evidence="1">The sequence shown here is derived from an EMBL/GenBank/DDBJ whole genome shotgun (WGS) entry which is preliminary data.</text>
</comment>
<dbReference type="EMBL" id="JAGQNY010000009">
    <property type="protein sequence ID" value="MCA9302251.1"/>
    <property type="molecule type" value="Genomic_DNA"/>
</dbReference>
<evidence type="ECO:0000313" key="1">
    <source>
        <dbReference type="EMBL" id="MCA9302251.1"/>
    </source>
</evidence>
<evidence type="ECO:0000313" key="2">
    <source>
        <dbReference type="Proteomes" id="UP000714817"/>
    </source>
</evidence>
<organism evidence="1 2">
    <name type="scientific">candidate division WWE3 bacterium</name>
    <dbReference type="NCBI Taxonomy" id="2053526"/>
    <lineage>
        <taxon>Bacteria</taxon>
        <taxon>Katanobacteria</taxon>
    </lineage>
</organism>
<name>A0A955IW96_UNCKA</name>
<accession>A0A955IW96</accession>
<gene>
    <name evidence="1" type="ORF">KDA10_02740</name>
</gene>
<reference evidence="1" key="2">
    <citation type="journal article" date="2021" name="Microbiome">
        <title>Successional dynamics and alternative stable states in a saline activated sludge microbial community over 9 years.</title>
        <authorList>
            <person name="Wang Y."/>
            <person name="Ye J."/>
            <person name="Ju F."/>
            <person name="Liu L."/>
            <person name="Boyd J.A."/>
            <person name="Deng Y."/>
            <person name="Parks D.H."/>
            <person name="Jiang X."/>
            <person name="Yin X."/>
            <person name="Woodcroft B.J."/>
            <person name="Tyson G.W."/>
            <person name="Hugenholtz P."/>
            <person name="Polz M.F."/>
            <person name="Zhang T."/>
        </authorList>
    </citation>
    <scope>NUCLEOTIDE SEQUENCE</scope>
    <source>
        <strain evidence="1">HKST-UBA80</strain>
    </source>
</reference>
<protein>
    <submittedName>
        <fullName evidence="1">Uncharacterized protein</fullName>
    </submittedName>
</protein>